<accession>A0AAD7DZM2</accession>
<dbReference type="GO" id="GO:0004674">
    <property type="term" value="F:protein serine/threonine kinase activity"/>
    <property type="evidence" value="ECO:0007669"/>
    <property type="project" value="TreeGrafter"/>
</dbReference>
<feature type="compositionally biased region" description="Basic and acidic residues" evidence="1">
    <location>
        <begin position="10"/>
        <end position="20"/>
    </location>
</feature>
<keyword evidence="3" id="KW-0418">Kinase</keyword>
<proteinExistence type="predicted"/>
<dbReference type="InterPro" id="IPR001245">
    <property type="entry name" value="Ser-Thr/Tyr_kinase_cat_dom"/>
</dbReference>
<feature type="region of interest" description="Disordered" evidence="1">
    <location>
        <begin position="1"/>
        <end position="20"/>
    </location>
</feature>
<sequence length="616" mass="68263">MMHRPNSIDTKSDPNRARRDLLNQVVAEVQSTGSSRNATPVAGTTRSTQQVTPKPWRRDIDSATARPFENGNVRDLLSQESSGEKILPVFGPHLKSNSAASNRPSVSRMQPHSSLISSPLGWTEGKSKGDFPLKEESSGEEEVVVLERFRALGSSRNTPQQGRTPTEYNPKASPERILGASPLTASTTPTLIHCPRPLKSWEQSDAQAKDSGRTPGNTSSPRKPPARGHPFEYIRSGGRVSPKTLAGQSLAWQQPPRRSPRGWVDRRPVSPTALFTRLMYKGTPRPFSTLTQHPMADPQVPGLESAEETFYGADSLSHVYDLDLEGLIAHDDPPHWPIAGGGHSDIYRGKLTLSSSRKIRVAIKRIRLPDYDSSPLSAEERLKRIIREANVWSNLKHENVLPFIGVCDDVRIAPCPVLISPFCGFGHVGRYLNKNPSADRDHLVCGVASGLKFLHDKDIVHGDLKVQNVLVDKRGVPCICDFGISKILNRRGYTTLSVGTVPYMAPELFLVIGKDNTSRGLPVTTKQSDVYSFALLALEILTAEPLKQRPRQVVVTVEDLQSFHPRREDYDLSKVSREYWLVLERCWTYKPQLRPSVGEVLSSLPISHRGATRAVL</sequence>
<dbReference type="SMART" id="SM00220">
    <property type="entry name" value="S_TKc"/>
    <property type="match status" value="1"/>
</dbReference>
<evidence type="ECO:0000313" key="3">
    <source>
        <dbReference type="EMBL" id="KAJ7703448.1"/>
    </source>
</evidence>
<dbReference type="SUPFAM" id="SSF56112">
    <property type="entry name" value="Protein kinase-like (PK-like)"/>
    <property type="match status" value="1"/>
</dbReference>
<dbReference type="EMBL" id="JARKIB010000501">
    <property type="protein sequence ID" value="KAJ7703448.1"/>
    <property type="molecule type" value="Genomic_DNA"/>
</dbReference>
<evidence type="ECO:0000259" key="2">
    <source>
        <dbReference type="PROSITE" id="PS50011"/>
    </source>
</evidence>
<dbReference type="Proteomes" id="UP001215598">
    <property type="component" value="Unassembled WGS sequence"/>
</dbReference>
<dbReference type="InterPro" id="IPR011009">
    <property type="entry name" value="Kinase-like_dom_sf"/>
</dbReference>
<dbReference type="PROSITE" id="PS50011">
    <property type="entry name" value="PROTEIN_KINASE_DOM"/>
    <property type="match status" value="1"/>
</dbReference>
<dbReference type="InterPro" id="IPR051681">
    <property type="entry name" value="Ser/Thr_Kinases-Pseudokinases"/>
</dbReference>
<dbReference type="Pfam" id="PF07714">
    <property type="entry name" value="PK_Tyr_Ser-Thr"/>
    <property type="match status" value="1"/>
</dbReference>
<feature type="region of interest" description="Disordered" evidence="1">
    <location>
        <begin position="202"/>
        <end position="267"/>
    </location>
</feature>
<feature type="compositionally biased region" description="Polar residues" evidence="1">
    <location>
        <begin position="154"/>
        <end position="167"/>
    </location>
</feature>
<gene>
    <name evidence="3" type="ORF">B0H16DRAFT_732823</name>
</gene>
<protein>
    <submittedName>
        <fullName evidence="3">Kinase-like domain-containing protein</fullName>
    </submittedName>
</protein>
<dbReference type="PANTHER" id="PTHR44329:SF214">
    <property type="entry name" value="PROTEIN KINASE DOMAIN-CONTAINING PROTEIN"/>
    <property type="match status" value="1"/>
</dbReference>
<comment type="caution">
    <text evidence="3">The sequence shown here is derived from an EMBL/GenBank/DDBJ whole genome shotgun (WGS) entry which is preliminary data.</text>
</comment>
<dbReference type="PROSITE" id="PS00108">
    <property type="entry name" value="PROTEIN_KINASE_ST"/>
    <property type="match status" value="1"/>
</dbReference>
<dbReference type="InterPro" id="IPR000719">
    <property type="entry name" value="Prot_kinase_dom"/>
</dbReference>
<feature type="compositionally biased region" description="Polar residues" evidence="1">
    <location>
        <begin position="95"/>
        <end position="117"/>
    </location>
</feature>
<keyword evidence="3" id="KW-0808">Transferase</keyword>
<evidence type="ECO:0000313" key="4">
    <source>
        <dbReference type="Proteomes" id="UP001215598"/>
    </source>
</evidence>
<dbReference type="PANTHER" id="PTHR44329">
    <property type="entry name" value="SERINE/THREONINE-PROTEIN KINASE TNNI3K-RELATED"/>
    <property type="match status" value="1"/>
</dbReference>
<dbReference type="GO" id="GO:0005524">
    <property type="term" value="F:ATP binding"/>
    <property type="evidence" value="ECO:0007669"/>
    <property type="project" value="InterPro"/>
</dbReference>
<feature type="region of interest" description="Disordered" evidence="1">
    <location>
        <begin position="87"/>
        <end position="176"/>
    </location>
</feature>
<feature type="domain" description="Protein kinase" evidence="2">
    <location>
        <begin position="332"/>
        <end position="607"/>
    </location>
</feature>
<reference evidence="3" key="1">
    <citation type="submission" date="2023-03" db="EMBL/GenBank/DDBJ databases">
        <title>Massive genome expansion in bonnet fungi (Mycena s.s.) driven by repeated elements and novel gene families across ecological guilds.</title>
        <authorList>
            <consortium name="Lawrence Berkeley National Laboratory"/>
            <person name="Harder C.B."/>
            <person name="Miyauchi S."/>
            <person name="Viragh M."/>
            <person name="Kuo A."/>
            <person name="Thoen E."/>
            <person name="Andreopoulos B."/>
            <person name="Lu D."/>
            <person name="Skrede I."/>
            <person name="Drula E."/>
            <person name="Henrissat B."/>
            <person name="Morin E."/>
            <person name="Kohler A."/>
            <person name="Barry K."/>
            <person name="LaButti K."/>
            <person name="Morin E."/>
            <person name="Salamov A."/>
            <person name="Lipzen A."/>
            <person name="Mereny Z."/>
            <person name="Hegedus B."/>
            <person name="Baldrian P."/>
            <person name="Stursova M."/>
            <person name="Weitz H."/>
            <person name="Taylor A."/>
            <person name="Grigoriev I.V."/>
            <person name="Nagy L.G."/>
            <person name="Martin F."/>
            <person name="Kauserud H."/>
        </authorList>
    </citation>
    <scope>NUCLEOTIDE SEQUENCE</scope>
    <source>
        <strain evidence="3">CBHHK182m</strain>
    </source>
</reference>
<name>A0AAD7DZM2_9AGAR</name>
<feature type="region of interest" description="Disordered" evidence="1">
    <location>
        <begin position="26"/>
        <end position="75"/>
    </location>
</feature>
<feature type="compositionally biased region" description="Polar residues" evidence="1">
    <location>
        <begin position="29"/>
        <end position="52"/>
    </location>
</feature>
<dbReference type="AlphaFoldDB" id="A0AAD7DZM2"/>
<dbReference type="InterPro" id="IPR008271">
    <property type="entry name" value="Ser/Thr_kinase_AS"/>
</dbReference>
<dbReference type="Gene3D" id="1.10.510.10">
    <property type="entry name" value="Transferase(Phosphotransferase) domain 1"/>
    <property type="match status" value="1"/>
</dbReference>
<evidence type="ECO:0000256" key="1">
    <source>
        <dbReference type="SAM" id="MobiDB-lite"/>
    </source>
</evidence>
<keyword evidence="4" id="KW-1185">Reference proteome</keyword>
<feature type="compositionally biased region" description="Basic and acidic residues" evidence="1">
    <location>
        <begin position="125"/>
        <end position="137"/>
    </location>
</feature>
<organism evidence="3 4">
    <name type="scientific">Mycena metata</name>
    <dbReference type="NCBI Taxonomy" id="1033252"/>
    <lineage>
        <taxon>Eukaryota</taxon>
        <taxon>Fungi</taxon>
        <taxon>Dikarya</taxon>
        <taxon>Basidiomycota</taxon>
        <taxon>Agaricomycotina</taxon>
        <taxon>Agaricomycetes</taxon>
        <taxon>Agaricomycetidae</taxon>
        <taxon>Agaricales</taxon>
        <taxon>Marasmiineae</taxon>
        <taxon>Mycenaceae</taxon>
        <taxon>Mycena</taxon>
    </lineage>
</organism>